<dbReference type="PANTHER" id="PTHR34846:SF5">
    <property type="entry name" value="CARBOXYMUCONOLACTONE DECARBOXYLASE-LIKE DOMAIN-CONTAINING PROTEIN"/>
    <property type="match status" value="1"/>
</dbReference>
<dbReference type="EMBL" id="JACHMO010000001">
    <property type="protein sequence ID" value="MBB5800927.1"/>
    <property type="molecule type" value="Genomic_DNA"/>
</dbReference>
<comment type="caution">
    <text evidence="2">The sequence shown here is derived from an EMBL/GenBank/DDBJ whole genome shotgun (WGS) entry which is preliminary data.</text>
</comment>
<dbReference type="AlphaFoldDB" id="A0A7W9HEQ6"/>
<dbReference type="Pfam" id="PF02627">
    <property type="entry name" value="CMD"/>
    <property type="match status" value="1"/>
</dbReference>
<organism evidence="2 3">
    <name type="scientific">Saccharothrix ecbatanensis</name>
    <dbReference type="NCBI Taxonomy" id="1105145"/>
    <lineage>
        <taxon>Bacteria</taxon>
        <taxon>Bacillati</taxon>
        <taxon>Actinomycetota</taxon>
        <taxon>Actinomycetes</taxon>
        <taxon>Pseudonocardiales</taxon>
        <taxon>Pseudonocardiaceae</taxon>
        <taxon>Saccharothrix</taxon>
    </lineage>
</organism>
<dbReference type="PANTHER" id="PTHR34846">
    <property type="entry name" value="4-CARBOXYMUCONOLACTONE DECARBOXYLASE FAMILY PROTEIN (AFU_ORTHOLOGUE AFUA_6G11590)"/>
    <property type="match status" value="1"/>
</dbReference>
<evidence type="ECO:0000259" key="1">
    <source>
        <dbReference type="Pfam" id="PF02627"/>
    </source>
</evidence>
<evidence type="ECO:0000313" key="2">
    <source>
        <dbReference type="EMBL" id="MBB5800927.1"/>
    </source>
</evidence>
<dbReference type="Gene3D" id="1.20.1290.10">
    <property type="entry name" value="AhpD-like"/>
    <property type="match status" value="1"/>
</dbReference>
<evidence type="ECO:0000313" key="3">
    <source>
        <dbReference type="Proteomes" id="UP000552097"/>
    </source>
</evidence>
<dbReference type="Proteomes" id="UP000552097">
    <property type="component" value="Unassembled WGS sequence"/>
</dbReference>
<proteinExistence type="predicted"/>
<protein>
    <submittedName>
        <fullName evidence="2">Alkylhydroperoxidase family enzyme</fullName>
    </submittedName>
</protein>
<gene>
    <name evidence="2" type="ORF">F4560_000695</name>
</gene>
<keyword evidence="2" id="KW-0575">Peroxidase</keyword>
<name>A0A7W9HEQ6_9PSEU</name>
<dbReference type="InterPro" id="IPR029032">
    <property type="entry name" value="AhpD-like"/>
</dbReference>
<reference evidence="2 3" key="1">
    <citation type="submission" date="2020-08" db="EMBL/GenBank/DDBJ databases">
        <title>Sequencing the genomes of 1000 actinobacteria strains.</title>
        <authorList>
            <person name="Klenk H.-P."/>
        </authorList>
    </citation>
    <scope>NUCLEOTIDE SEQUENCE [LARGE SCALE GENOMIC DNA]</scope>
    <source>
        <strain evidence="2 3">DSM 45486</strain>
    </source>
</reference>
<accession>A0A7W9HEQ6</accession>
<keyword evidence="3" id="KW-1185">Reference proteome</keyword>
<keyword evidence="2" id="KW-0560">Oxidoreductase</keyword>
<dbReference type="InterPro" id="IPR003779">
    <property type="entry name" value="CMD-like"/>
</dbReference>
<feature type="domain" description="Carboxymuconolactone decarboxylase-like" evidence="1">
    <location>
        <begin position="60"/>
        <end position="131"/>
    </location>
</feature>
<dbReference type="GO" id="GO:0051920">
    <property type="term" value="F:peroxiredoxin activity"/>
    <property type="evidence" value="ECO:0007669"/>
    <property type="project" value="InterPro"/>
</dbReference>
<dbReference type="SUPFAM" id="SSF69118">
    <property type="entry name" value="AhpD-like"/>
    <property type="match status" value="1"/>
</dbReference>
<dbReference type="RefSeq" id="WP_184916102.1">
    <property type="nucleotide sequence ID" value="NZ_JACHMO010000001.1"/>
</dbReference>
<sequence length="199" mass="21473">MTIRKAPARIAPAPAEQIRPLVGLPANAPTGPDGPLAHIEGRPVLNVQAVIGKHPELLVALSPMLTALGLGVLPLRDRELAVLRVGYGLRSDYEWAHHAAVGAKAGLTEQEIARVAIGPDAPGWSEFDAALLRAVDELRGPRARVSDRTWAQLIVRYDEQQMVELLATIGAYTMLAYILNSCDVAIEDWFTDPPALPEV</sequence>